<feature type="transmembrane region" description="Helical" evidence="5">
    <location>
        <begin position="111"/>
        <end position="129"/>
    </location>
</feature>
<keyword evidence="8" id="KW-1185">Reference proteome</keyword>
<keyword evidence="3 5" id="KW-1133">Transmembrane helix</keyword>
<evidence type="ECO:0000256" key="3">
    <source>
        <dbReference type="ARBA" id="ARBA00022989"/>
    </source>
</evidence>
<feature type="transmembrane region" description="Helical" evidence="5">
    <location>
        <begin position="171"/>
        <end position="192"/>
    </location>
</feature>
<evidence type="ECO:0000259" key="6">
    <source>
        <dbReference type="PROSITE" id="PS50850"/>
    </source>
</evidence>
<dbReference type="CDD" id="cd17321">
    <property type="entry name" value="MFS_MMR_MDR_like"/>
    <property type="match status" value="1"/>
</dbReference>
<sequence>MHMTTSSTRRWSAFAVLLVGAFLPPLDFFIVNVALPSIQGTLHTSAAELQLVISGYAAAYAVFLITGGRLGDLFGRRRIFLIGVTSFGLTSVICGLASSPAILILGRVLQGLSAAAMAPQGLASLHALFPEKERARALGLYGAAVGLAAVAAQALGGALISADILHLEWRVVFLINLPVVAAVLIFGLPLLPDVRGDSPAPVDRIGVLLCALTLGLLIVPLVEGRELDWPWWACAMLIACPVAGVGFCRYEMAYARRGGVPLISVELIRRPGLMSGLTGVLFFYVVSAFFLTFSVYLQAALGMSPFETGLVFLPFGVGAFIGPLTTPLAIRLFGDRVSAIGMMLEVAGCILLAALVAGVPGRMPAQFPLIGAVALLGFGQGWALPTLVRSVINRAPATGSGMIAGITNSALQISAALGVAVIGGVFFSVAGTSPDSTTLARALVVAMMCIGGSLTISAVLSIVASRSSVHAAPRRTAPR</sequence>
<dbReference type="RefSeq" id="WP_419539677.1">
    <property type="nucleotide sequence ID" value="NZ_JACFYJ010000108.1"/>
</dbReference>
<comment type="subcellular location">
    <subcellularLocation>
        <location evidence="1">Membrane</location>
        <topology evidence="1">Multi-pass membrane protein</topology>
    </subcellularLocation>
</comment>
<evidence type="ECO:0000256" key="5">
    <source>
        <dbReference type="SAM" id="Phobius"/>
    </source>
</evidence>
<dbReference type="PROSITE" id="PS50850">
    <property type="entry name" value="MFS"/>
    <property type="match status" value="1"/>
</dbReference>
<feature type="transmembrane region" description="Helical" evidence="5">
    <location>
        <begin position="409"/>
        <end position="430"/>
    </location>
</feature>
<feature type="transmembrane region" description="Helical" evidence="5">
    <location>
        <begin position="47"/>
        <end position="67"/>
    </location>
</feature>
<dbReference type="PRINTS" id="PR01036">
    <property type="entry name" value="TCRTETB"/>
</dbReference>
<dbReference type="Gene3D" id="1.20.1250.20">
    <property type="entry name" value="MFS general substrate transporter like domains"/>
    <property type="match status" value="1"/>
</dbReference>
<dbReference type="Proteomes" id="UP001386437">
    <property type="component" value="Unassembled WGS sequence"/>
</dbReference>
<feature type="transmembrane region" description="Helical" evidence="5">
    <location>
        <begin position="365"/>
        <end position="388"/>
    </location>
</feature>
<feature type="transmembrane region" description="Helical" evidence="5">
    <location>
        <begin position="141"/>
        <end position="165"/>
    </location>
</feature>
<dbReference type="EMBL" id="JACFYJ010000108">
    <property type="protein sequence ID" value="MEI6002375.1"/>
    <property type="molecule type" value="Genomic_DNA"/>
</dbReference>
<keyword evidence="2 5" id="KW-0812">Transmembrane</keyword>
<dbReference type="Pfam" id="PF07690">
    <property type="entry name" value="MFS_1"/>
    <property type="match status" value="1"/>
</dbReference>
<feature type="transmembrane region" description="Helical" evidence="5">
    <location>
        <begin position="12"/>
        <end position="35"/>
    </location>
</feature>
<dbReference type="Gene3D" id="1.20.1720.10">
    <property type="entry name" value="Multidrug resistance protein D"/>
    <property type="match status" value="1"/>
</dbReference>
<evidence type="ECO:0000256" key="2">
    <source>
        <dbReference type="ARBA" id="ARBA00022692"/>
    </source>
</evidence>
<reference evidence="7 8" key="1">
    <citation type="journal article" date="2022" name="Arch. Microbiol.">
        <title>Paraburkholderia bengalensis sp. nov. isolated from roots of Oryza sativa, IR64.</title>
        <authorList>
            <person name="Nag P."/>
            <person name="Mondal N."/>
            <person name="Sarkar J."/>
            <person name="Das S."/>
        </authorList>
    </citation>
    <scope>NUCLEOTIDE SEQUENCE [LARGE SCALE GENOMIC DNA]</scope>
    <source>
        <strain evidence="7 8">IR64_4_BI</strain>
    </source>
</reference>
<name>A0ABU8J3Z2_9BURK</name>
<protein>
    <submittedName>
        <fullName evidence="7">MFS transporter</fullName>
    </submittedName>
</protein>
<dbReference type="PANTHER" id="PTHR42718:SF39">
    <property type="entry name" value="ACTINORHODIN TRANSPORTER-RELATED"/>
    <property type="match status" value="1"/>
</dbReference>
<dbReference type="InterPro" id="IPR011701">
    <property type="entry name" value="MFS"/>
</dbReference>
<feature type="transmembrane region" description="Helical" evidence="5">
    <location>
        <begin position="309"/>
        <end position="330"/>
    </location>
</feature>
<evidence type="ECO:0000256" key="1">
    <source>
        <dbReference type="ARBA" id="ARBA00004141"/>
    </source>
</evidence>
<feature type="transmembrane region" description="Helical" evidence="5">
    <location>
        <begin position="271"/>
        <end position="297"/>
    </location>
</feature>
<dbReference type="SUPFAM" id="SSF103473">
    <property type="entry name" value="MFS general substrate transporter"/>
    <property type="match status" value="1"/>
</dbReference>
<feature type="transmembrane region" description="Helical" evidence="5">
    <location>
        <begin position="79"/>
        <end position="105"/>
    </location>
</feature>
<feature type="transmembrane region" description="Helical" evidence="5">
    <location>
        <begin position="442"/>
        <end position="465"/>
    </location>
</feature>
<evidence type="ECO:0000313" key="8">
    <source>
        <dbReference type="Proteomes" id="UP001386437"/>
    </source>
</evidence>
<evidence type="ECO:0000313" key="7">
    <source>
        <dbReference type="EMBL" id="MEI6002375.1"/>
    </source>
</evidence>
<gene>
    <name evidence="7" type="ORF">H3V53_36200</name>
</gene>
<dbReference type="PANTHER" id="PTHR42718">
    <property type="entry name" value="MAJOR FACILITATOR SUPERFAMILY MULTIDRUG TRANSPORTER MFSC"/>
    <property type="match status" value="1"/>
</dbReference>
<feature type="transmembrane region" description="Helical" evidence="5">
    <location>
        <begin position="204"/>
        <end position="223"/>
    </location>
</feature>
<organism evidence="7 8">
    <name type="scientific">Paraburkholderia bengalensis</name>
    <dbReference type="NCBI Taxonomy" id="2747562"/>
    <lineage>
        <taxon>Bacteria</taxon>
        <taxon>Pseudomonadati</taxon>
        <taxon>Pseudomonadota</taxon>
        <taxon>Betaproteobacteria</taxon>
        <taxon>Burkholderiales</taxon>
        <taxon>Burkholderiaceae</taxon>
        <taxon>Paraburkholderia</taxon>
    </lineage>
</organism>
<feature type="domain" description="Major facilitator superfamily (MFS) profile" evidence="6">
    <location>
        <begin position="13"/>
        <end position="469"/>
    </location>
</feature>
<comment type="caution">
    <text evidence="7">The sequence shown here is derived from an EMBL/GenBank/DDBJ whole genome shotgun (WGS) entry which is preliminary data.</text>
</comment>
<dbReference type="InterPro" id="IPR020846">
    <property type="entry name" value="MFS_dom"/>
</dbReference>
<proteinExistence type="predicted"/>
<keyword evidence="4 5" id="KW-0472">Membrane</keyword>
<feature type="transmembrane region" description="Helical" evidence="5">
    <location>
        <begin position="337"/>
        <end position="359"/>
    </location>
</feature>
<dbReference type="InterPro" id="IPR036259">
    <property type="entry name" value="MFS_trans_sf"/>
</dbReference>
<feature type="transmembrane region" description="Helical" evidence="5">
    <location>
        <begin position="229"/>
        <end position="250"/>
    </location>
</feature>
<evidence type="ECO:0000256" key="4">
    <source>
        <dbReference type="ARBA" id="ARBA00023136"/>
    </source>
</evidence>
<accession>A0ABU8J3Z2</accession>